<evidence type="ECO:0008006" key="5">
    <source>
        <dbReference type="Google" id="ProtNLM"/>
    </source>
</evidence>
<reference evidence="3 4" key="1">
    <citation type="submission" date="2023-03" db="EMBL/GenBank/DDBJ databases">
        <title>Draft genome sequence of Thalassotalea eurytherma JCM 18482T.</title>
        <authorList>
            <person name="Sawabe T."/>
        </authorList>
    </citation>
    <scope>NUCLEOTIDE SEQUENCE [LARGE SCALE GENOMIC DNA]</scope>
    <source>
        <strain evidence="3 4">JCM 18482</strain>
    </source>
</reference>
<dbReference type="InterPro" id="IPR021884">
    <property type="entry name" value="Ice-bd_prot"/>
</dbReference>
<evidence type="ECO:0000313" key="3">
    <source>
        <dbReference type="EMBL" id="GLX83633.1"/>
    </source>
</evidence>
<comment type="caution">
    <text evidence="3">The sequence shown here is derived from an EMBL/GenBank/DDBJ whole genome shotgun (WGS) entry which is preliminary data.</text>
</comment>
<sequence length="281" mass="29167">MKNFLCFLVLFIVNLPLYVSAGVINLGSAEQYIFATASESQWSGNLLLGSEAHVFGSVAASNTLELGGGVIVDGDACAGATNNWGATVAGTTGSCTDFSQLAQDIKTASSEAESLTGRDLGNVTDSLAIAGDGKQTFLISDLILAGGETLTLTGDANDSFVFNILGMAQLGSGANILLEGGISAQNVFFNFVANPTSHSFEIGGANISGTFLSSGRSFILGDGATLNNSRFYSTESIVANVQDVRFSASQSVTVPEPTTVLLFTMSIMLIVFQRFTLSKSD</sequence>
<comment type="similarity">
    <text evidence="1">Belongs to the ice-binding protein family.</text>
</comment>
<dbReference type="Proteomes" id="UP001157133">
    <property type="component" value="Unassembled WGS sequence"/>
</dbReference>
<dbReference type="Pfam" id="PF11999">
    <property type="entry name" value="Ice_binding"/>
    <property type="match status" value="1"/>
</dbReference>
<protein>
    <recommendedName>
        <fullName evidence="5">Choice-of-anchor A family protein</fullName>
    </recommendedName>
</protein>
<accession>A0ABQ6H652</accession>
<keyword evidence="2" id="KW-0732">Signal</keyword>
<evidence type="ECO:0000313" key="4">
    <source>
        <dbReference type="Proteomes" id="UP001157133"/>
    </source>
</evidence>
<keyword evidence="4" id="KW-1185">Reference proteome</keyword>
<evidence type="ECO:0000256" key="1">
    <source>
        <dbReference type="ARBA" id="ARBA00005445"/>
    </source>
</evidence>
<gene>
    <name evidence="3" type="ORF">theurythT_30860</name>
</gene>
<evidence type="ECO:0000256" key="2">
    <source>
        <dbReference type="ARBA" id="ARBA00022729"/>
    </source>
</evidence>
<dbReference type="EMBL" id="BSSU01000018">
    <property type="protein sequence ID" value="GLX83633.1"/>
    <property type="molecule type" value="Genomic_DNA"/>
</dbReference>
<proteinExistence type="inferred from homology"/>
<name>A0ABQ6H652_9GAMM</name>
<organism evidence="3 4">
    <name type="scientific">Thalassotalea eurytherma</name>
    <dbReference type="NCBI Taxonomy" id="1144278"/>
    <lineage>
        <taxon>Bacteria</taxon>
        <taxon>Pseudomonadati</taxon>
        <taxon>Pseudomonadota</taxon>
        <taxon>Gammaproteobacteria</taxon>
        <taxon>Alteromonadales</taxon>
        <taxon>Colwelliaceae</taxon>
        <taxon>Thalassotalea</taxon>
    </lineage>
</organism>
<dbReference type="RefSeq" id="WP_284209107.1">
    <property type="nucleotide sequence ID" value="NZ_BSSU01000018.1"/>
</dbReference>